<keyword evidence="2" id="KW-1185">Reference proteome</keyword>
<accession>A0A7D5M4A4</accession>
<reference evidence="1 2" key="1">
    <citation type="submission" date="2018-02" db="EMBL/GenBank/DDBJ databases">
        <title>Complete genome of Nitrosopumilus oxyclinae HCE1.</title>
        <authorList>
            <person name="Qin W."/>
            <person name="Zheng Y."/>
            <person name="Stahl D.A."/>
        </authorList>
    </citation>
    <scope>NUCLEOTIDE SEQUENCE [LARGE SCALE GENOMIC DNA]</scope>
    <source>
        <strain evidence="1 2">HCE1</strain>
    </source>
</reference>
<organism evidence="1 2">
    <name type="scientific">Nitrosopumilus oxyclinae</name>
    <dbReference type="NCBI Taxonomy" id="1959104"/>
    <lineage>
        <taxon>Archaea</taxon>
        <taxon>Nitrososphaerota</taxon>
        <taxon>Nitrososphaeria</taxon>
        <taxon>Nitrosopumilales</taxon>
        <taxon>Nitrosopumilaceae</taxon>
        <taxon>Nitrosopumilus</taxon>
    </lineage>
</organism>
<evidence type="ECO:0000313" key="2">
    <source>
        <dbReference type="Proteomes" id="UP000509441"/>
    </source>
</evidence>
<evidence type="ECO:0000313" key="1">
    <source>
        <dbReference type="EMBL" id="QLH03948.1"/>
    </source>
</evidence>
<dbReference type="EMBL" id="CP026994">
    <property type="protein sequence ID" value="QLH03948.1"/>
    <property type="molecule type" value="Genomic_DNA"/>
</dbReference>
<name>A0A7D5M4A4_9ARCH</name>
<protein>
    <submittedName>
        <fullName evidence="1">Uncharacterized protein</fullName>
    </submittedName>
</protein>
<gene>
    <name evidence="1" type="ORF">C5F49_00380</name>
</gene>
<proteinExistence type="predicted"/>
<sequence>MSSTRESDSVRETGMFLLMSSTSERDSSRDTDTAFIVSTVPSLNDKFSVRDTDTAFIVSTVPSLNDKFSFRVNLRSIDTSSENEKLSTGDILITLERGHCTTLKE</sequence>
<dbReference type="Proteomes" id="UP000509441">
    <property type="component" value="Chromosome"/>
</dbReference>
<dbReference type="AlphaFoldDB" id="A0A7D5M4A4"/>
<dbReference type="KEGG" id="nox:C5F49_00380"/>